<evidence type="ECO:0000313" key="2">
    <source>
        <dbReference type="EMBL" id="PHQ32059.1"/>
    </source>
</evidence>
<accession>A0A2G1W062</accession>
<protein>
    <recommendedName>
        <fullName evidence="4">Secreted protein</fullName>
    </recommendedName>
</protein>
<organism evidence="2 3">
    <name type="scientific">Rhodopirellula bahusiensis</name>
    <dbReference type="NCBI Taxonomy" id="2014065"/>
    <lineage>
        <taxon>Bacteria</taxon>
        <taxon>Pseudomonadati</taxon>
        <taxon>Planctomycetota</taxon>
        <taxon>Planctomycetia</taxon>
        <taxon>Pirellulales</taxon>
        <taxon>Pirellulaceae</taxon>
        <taxon>Rhodopirellula</taxon>
    </lineage>
</organism>
<evidence type="ECO:0000256" key="1">
    <source>
        <dbReference type="SAM" id="SignalP"/>
    </source>
</evidence>
<dbReference type="OrthoDB" id="278420at2"/>
<sequence>MFRLLLLSFIALRVVVCPVFCLGAFDDRFVNDVPVEHHSCGCSGEQNSPCDDDGVPPADPPCPCETGCECQVTPELNHRTMADFQLALDLAPLKWETLDLSEVLVSRFEHQPHPFDLLTGRSVRVAHSSWLL</sequence>
<evidence type="ECO:0008006" key="4">
    <source>
        <dbReference type="Google" id="ProtNLM"/>
    </source>
</evidence>
<dbReference type="AlphaFoldDB" id="A0A2G1W062"/>
<reference evidence="2 3" key="1">
    <citation type="submission" date="2017-06" db="EMBL/GenBank/DDBJ databases">
        <title>Description of Rhodopirellula bahusiensis sp. nov.</title>
        <authorList>
            <person name="Kizina J."/>
            <person name="Harder J."/>
        </authorList>
    </citation>
    <scope>NUCLEOTIDE SEQUENCE [LARGE SCALE GENOMIC DNA]</scope>
    <source>
        <strain evidence="2 3">SWK21</strain>
    </source>
</reference>
<keyword evidence="3" id="KW-1185">Reference proteome</keyword>
<dbReference type="EMBL" id="NIZW01000033">
    <property type="protein sequence ID" value="PHQ32059.1"/>
    <property type="molecule type" value="Genomic_DNA"/>
</dbReference>
<evidence type="ECO:0000313" key="3">
    <source>
        <dbReference type="Proteomes" id="UP000225740"/>
    </source>
</evidence>
<keyword evidence="1" id="KW-0732">Signal</keyword>
<dbReference type="Proteomes" id="UP000225740">
    <property type="component" value="Unassembled WGS sequence"/>
</dbReference>
<proteinExistence type="predicted"/>
<name>A0A2G1W062_9BACT</name>
<comment type="caution">
    <text evidence="2">The sequence shown here is derived from an EMBL/GenBank/DDBJ whole genome shotgun (WGS) entry which is preliminary data.</text>
</comment>
<feature type="signal peptide" evidence="1">
    <location>
        <begin position="1"/>
        <end position="23"/>
    </location>
</feature>
<gene>
    <name evidence="2" type="ORF">CEE69_27650</name>
</gene>
<feature type="chain" id="PRO_5013646082" description="Secreted protein" evidence="1">
    <location>
        <begin position="24"/>
        <end position="132"/>
    </location>
</feature>